<comment type="caution">
    <text evidence="1">The sequence shown here is derived from an EMBL/GenBank/DDBJ whole genome shotgun (WGS) entry which is preliminary data.</text>
</comment>
<dbReference type="Proteomes" id="UP001060085">
    <property type="component" value="Linkage Group LG05"/>
</dbReference>
<evidence type="ECO:0000313" key="1">
    <source>
        <dbReference type="EMBL" id="KAI5661031.1"/>
    </source>
</evidence>
<keyword evidence="2" id="KW-1185">Reference proteome</keyword>
<dbReference type="EMBL" id="CM044705">
    <property type="protein sequence ID" value="KAI5661031.1"/>
    <property type="molecule type" value="Genomic_DNA"/>
</dbReference>
<protein>
    <submittedName>
        <fullName evidence="1">Uncharacterized protein</fullName>
    </submittedName>
</protein>
<accession>A0ACC0AJY6</accession>
<gene>
    <name evidence="1" type="ORF">M9H77_20354</name>
</gene>
<name>A0ACC0AJY6_CATRO</name>
<proteinExistence type="predicted"/>
<reference evidence="2" key="1">
    <citation type="journal article" date="2023" name="Nat. Plants">
        <title>Single-cell RNA sequencing provides a high-resolution roadmap for understanding the multicellular compartmentation of specialized metabolism.</title>
        <authorList>
            <person name="Sun S."/>
            <person name="Shen X."/>
            <person name="Li Y."/>
            <person name="Li Y."/>
            <person name="Wang S."/>
            <person name="Li R."/>
            <person name="Zhang H."/>
            <person name="Shen G."/>
            <person name="Guo B."/>
            <person name="Wei J."/>
            <person name="Xu J."/>
            <person name="St-Pierre B."/>
            <person name="Chen S."/>
            <person name="Sun C."/>
        </authorList>
    </citation>
    <scope>NUCLEOTIDE SEQUENCE [LARGE SCALE GENOMIC DNA]</scope>
</reference>
<organism evidence="1 2">
    <name type="scientific">Catharanthus roseus</name>
    <name type="common">Madagascar periwinkle</name>
    <name type="synonym">Vinca rosea</name>
    <dbReference type="NCBI Taxonomy" id="4058"/>
    <lineage>
        <taxon>Eukaryota</taxon>
        <taxon>Viridiplantae</taxon>
        <taxon>Streptophyta</taxon>
        <taxon>Embryophyta</taxon>
        <taxon>Tracheophyta</taxon>
        <taxon>Spermatophyta</taxon>
        <taxon>Magnoliopsida</taxon>
        <taxon>eudicotyledons</taxon>
        <taxon>Gunneridae</taxon>
        <taxon>Pentapetalae</taxon>
        <taxon>asterids</taxon>
        <taxon>lamiids</taxon>
        <taxon>Gentianales</taxon>
        <taxon>Apocynaceae</taxon>
        <taxon>Rauvolfioideae</taxon>
        <taxon>Vinceae</taxon>
        <taxon>Catharanthinae</taxon>
        <taxon>Catharanthus</taxon>
    </lineage>
</organism>
<evidence type="ECO:0000313" key="2">
    <source>
        <dbReference type="Proteomes" id="UP001060085"/>
    </source>
</evidence>
<sequence length="115" mass="13729">MGLNNRPCFYRTFQTSVHEKQIKIHSEIVKKELKKVNARKVILRGPSEEYWSVKVFKTKKDVFLGEGWQRFVKQNFIQEKDFLLFKYDGVMCFTVQIYDKSGLERGKSHPEHEMP</sequence>